<protein>
    <submittedName>
        <fullName evidence="1">Uncharacterized protein</fullName>
    </submittedName>
</protein>
<name>A0ACD5TZR8_AVESA</name>
<dbReference type="EnsemblPlants" id="AVESA.00010b.r2.1DG0155350.1">
    <property type="protein sequence ID" value="AVESA.00010b.r2.1DG0155350.1.CDS.1"/>
    <property type="gene ID" value="AVESA.00010b.r2.1DG0155350"/>
</dbReference>
<proteinExistence type="predicted"/>
<reference evidence="1" key="1">
    <citation type="submission" date="2021-05" db="EMBL/GenBank/DDBJ databases">
        <authorList>
            <person name="Scholz U."/>
            <person name="Mascher M."/>
            <person name="Fiebig A."/>
        </authorList>
    </citation>
    <scope>NUCLEOTIDE SEQUENCE [LARGE SCALE GENOMIC DNA]</scope>
</reference>
<evidence type="ECO:0000313" key="2">
    <source>
        <dbReference type="Proteomes" id="UP001732700"/>
    </source>
</evidence>
<organism evidence="1 2">
    <name type="scientific">Avena sativa</name>
    <name type="common">Oat</name>
    <dbReference type="NCBI Taxonomy" id="4498"/>
    <lineage>
        <taxon>Eukaryota</taxon>
        <taxon>Viridiplantae</taxon>
        <taxon>Streptophyta</taxon>
        <taxon>Embryophyta</taxon>
        <taxon>Tracheophyta</taxon>
        <taxon>Spermatophyta</taxon>
        <taxon>Magnoliopsida</taxon>
        <taxon>Liliopsida</taxon>
        <taxon>Poales</taxon>
        <taxon>Poaceae</taxon>
        <taxon>BOP clade</taxon>
        <taxon>Pooideae</taxon>
        <taxon>Poodae</taxon>
        <taxon>Poeae</taxon>
        <taxon>Poeae Chloroplast Group 1 (Aveneae type)</taxon>
        <taxon>Aveninae</taxon>
        <taxon>Avena</taxon>
    </lineage>
</organism>
<reference evidence="1" key="2">
    <citation type="submission" date="2025-09" db="UniProtKB">
        <authorList>
            <consortium name="EnsemblPlants"/>
        </authorList>
    </citation>
    <scope>IDENTIFICATION</scope>
</reference>
<dbReference type="Proteomes" id="UP001732700">
    <property type="component" value="Chromosome 1D"/>
</dbReference>
<accession>A0ACD5TZR8</accession>
<evidence type="ECO:0000313" key="1">
    <source>
        <dbReference type="EnsemblPlants" id="AVESA.00010b.r2.1DG0155350.1.CDS.1"/>
    </source>
</evidence>
<sequence>MAPEKKPHLQPSPSWSVIPLELAGLVLRLLPVYADRACFAAVLPAVVRRCEAALEPTSAATAHSCRREAAPASVTAAARTPQWHLLQPPLQKALTLPWMWLCRLRKCLRQMARLPACEKVTLPALLSVRLRPPNAFPDWSYKYGTRFPYPYYTWMHMEVSEKLRIRKLILCSANLVAALVGIRRSQILICQPGALTWSVLAHHELKRFEDMAFYKGRLYVITNDENLLVVNISQDQSTGDPLVSKIGRVIKEKGDHGCYETLVVRDKL</sequence>
<keyword evidence="2" id="KW-1185">Reference proteome</keyword>